<accession>A0ACB8XUZ7</accession>
<evidence type="ECO:0000313" key="2">
    <source>
        <dbReference type="Proteomes" id="UP001055879"/>
    </source>
</evidence>
<dbReference type="Proteomes" id="UP001055879">
    <property type="component" value="Linkage Group LG15"/>
</dbReference>
<comment type="caution">
    <text evidence="1">The sequence shown here is derived from an EMBL/GenBank/DDBJ whole genome shotgun (WGS) entry which is preliminary data.</text>
</comment>
<dbReference type="EMBL" id="CM042061">
    <property type="protein sequence ID" value="KAI3673838.1"/>
    <property type="molecule type" value="Genomic_DNA"/>
</dbReference>
<proteinExistence type="predicted"/>
<gene>
    <name evidence="1" type="ORF">L6452_39968</name>
</gene>
<keyword evidence="2" id="KW-1185">Reference proteome</keyword>
<reference evidence="1 2" key="2">
    <citation type="journal article" date="2022" name="Mol. Ecol. Resour.">
        <title>The genomes of chicory, endive, great burdock and yacon provide insights into Asteraceae paleo-polyploidization history and plant inulin production.</title>
        <authorList>
            <person name="Fan W."/>
            <person name="Wang S."/>
            <person name="Wang H."/>
            <person name="Wang A."/>
            <person name="Jiang F."/>
            <person name="Liu H."/>
            <person name="Zhao H."/>
            <person name="Xu D."/>
            <person name="Zhang Y."/>
        </authorList>
    </citation>
    <scope>NUCLEOTIDE SEQUENCE [LARGE SCALE GENOMIC DNA]</scope>
    <source>
        <strain evidence="2">cv. Niubang</strain>
    </source>
</reference>
<evidence type="ECO:0000313" key="1">
    <source>
        <dbReference type="EMBL" id="KAI3673838.1"/>
    </source>
</evidence>
<organism evidence="1 2">
    <name type="scientific">Arctium lappa</name>
    <name type="common">Greater burdock</name>
    <name type="synonym">Lappa major</name>
    <dbReference type="NCBI Taxonomy" id="4217"/>
    <lineage>
        <taxon>Eukaryota</taxon>
        <taxon>Viridiplantae</taxon>
        <taxon>Streptophyta</taxon>
        <taxon>Embryophyta</taxon>
        <taxon>Tracheophyta</taxon>
        <taxon>Spermatophyta</taxon>
        <taxon>Magnoliopsida</taxon>
        <taxon>eudicotyledons</taxon>
        <taxon>Gunneridae</taxon>
        <taxon>Pentapetalae</taxon>
        <taxon>asterids</taxon>
        <taxon>campanulids</taxon>
        <taxon>Asterales</taxon>
        <taxon>Asteraceae</taxon>
        <taxon>Carduoideae</taxon>
        <taxon>Cardueae</taxon>
        <taxon>Arctiinae</taxon>
        <taxon>Arctium</taxon>
    </lineage>
</organism>
<sequence length="406" mass="47108">MFLKYTTLVTYYVIIREVFFFFVDVYLLFNNLLFESTSNKKIPKHDHLLHLNTILLLQKKTHTDAMGAIFKNIIVYISTLTASLSYCYFFSSKLPKGTYRFISLIPIFYLFTILPLRCSYTFTTAVAFSFTTWLTNFKLLRFAFDLDPSPFHRSDSLLRFITVASLPIKSKNSDLSDSRSPERFLFKLGFRIVIFAVLASPVQNYRDRFHPKIVLVIYCVLLFLIIDIVAAVANSLMMLFTGLELEPSSNQPYLATSLQNFWGRWNLLVTNTLRHTVYKPVRLTFSGHNWAPHAGVIASFFVSGLMHELFVYELSRAKPTWEMTSFFVIHGICVVVEMVVKRHVADRRWRLPPVVSTPLTVAFVAVTGFWLFFPPLIRSRIDVKVLNEYEAAVEFIKNKLFLIYSF</sequence>
<protein>
    <submittedName>
        <fullName evidence="1">Uncharacterized protein</fullName>
    </submittedName>
</protein>
<reference evidence="2" key="1">
    <citation type="journal article" date="2022" name="Mol. Ecol. Resour.">
        <title>The genomes of chicory, endive, great burdock and yacon provide insights into Asteraceae palaeo-polyploidization history and plant inulin production.</title>
        <authorList>
            <person name="Fan W."/>
            <person name="Wang S."/>
            <person name="Wang H."/>
            <person name="Wang A."/>
            <person name="Jiang F."/>
            <person name="Liu H."/>
            <person name="Zhao H."/>
            <person name="Xu D."/>
            <person name="Zhang Y."/>
        </authorList>
    </citation>
    <scope>NUCLEOTIDE SEQUENCE [LARGE SCALE GENOMIC DNA]</scope>
    <source>
        <strain evidence="2">cv. Niubang</strain>
    </source>
</reference>
<name>A0ACB8XUZ7_ARCLA</name>